<gene>
    <name evidence="2" type="ORF">NCTC10207_01855</name>
</gene>
<dbReference type="SUPFAM" id="SSF56194">
    <property type="entry name" value="Uridine diphospho-N-Acetylenolpyruvylglucosamine reductase, MurB, C-terminal domain"/>
    <property type="match status" value="1"/>
</dbReference>
<dbReference type="InterPro" id="IPR036635">
    <property type="entry name" value="MurB_C_sf"/>
</dbReference>
<sequence length="57" mass="6238">MILYSEYRLPRHTLAITNRGDATAEDIFAIARAVRAGVAEKFGVQLVPEPVVVNGKI</sequence>
<accession>A0A7Z9A5A5</accession>
<feature type="domain" description="UDP-N-acetylenolpyruvoylglucosamine reductase C-terminal" evidence="1">
    <location>
        <begin position="11"/>
        <end position="53"/>
    </location>
</feature>
<organism evidence="2 3">
    <name type="scientific">Rothia aeria</name>
    <dbReference type="NCBI Taxonomy" id="172042"/>
    <lineage>
        <taxon>Bacteria</taxon>
        <taxon>Bacillati</taxon>
        <taxon>Actinomycetota</taxon>
        <taxon>Actinomycetes</taxon>
        <taxon>Micrococcales</taxon>
        <taxon>Micrococcaceae</taxon>
        <taxon>Rothia</taxon>
    </lineage>
</organism>
<dbReference type="Proteomes" id="UP000282386">
    <property type="component" value="Chromosome"/>
</dbReference>
<dbReference type="InterPro" id="IPR011601">
    <property type="entry name" value="MurB_C"/>
</dbReference>
<proteinExistence type="predicted"/>
<name>A0A7Z9A5A5_9MICC</name>
<dbReference type="GO" id="GO:0008762">
    <property type="term" value="F:UDP-N-acetylmuramate dehydrogenase activity"/>
    <property type="evidence" value="ECO:0007669"/>
    <property type="project" value="InterPro"/>
</dbReference>
<dbReference type="Pfam" id="PF02873">
    <property type="entry name" value="MurB_C"/>
    <property type="match status" value="1"/>
</dbReference>
<dbReference type="Gene3D" id="3.90.78.10">
    <property type="entry name" value="UDP-N-acetylenolpyruvoylglucosamine reductase, C-terminal domain"/>
    <property type="match status" value="1"/>
</dbReference>
<evidence type="ECO:0000313" key="2">
    <source>
        <dbReference type="EMBL" id="VEI24012.1"/>
    </source>
</evidence>
<protein>
    <submittedName>
        <fullName evidence="2">UDP-N-acetylenolpyruvoylglucosamine reductase</fullName>
    </submittedName>
</protein>
<dbReference type="EMBL" id="LR134479">
    <property type="protein sequence ID" value="VEI24012.1"/>
    <property type="molecule type" value="Genomic_DNA"/>
</dbReference>
<evidence type="ECO:0000313" key="3">
    <source>
        <dbReference type="Proteomes" id="UP000282386"/>
    </source>
</evidence>
<reference evidence="2 3" key="1">
    <citation type="submission" date="2018-12" db="EMBL/GenBank/DDBJ databases">
        <authorList>
            <consortium name="Pathogen Informatics"/>
        </authorList>
    </citation>
    <scope>NUCLEOTIDE SEQUENCE [LARGE SCALE GENOMIC DNA]</scope>
    <source>
        <strain evidence="2 3">NCTC10207</strain>
    </source>
</reference>
<evidence type="ECO:0000259" key="1">
    <source>
        <dbReference type="Pfam" id="PF02873"/>
    </source>
</evidence>
<dbReference type="AlphaFoldDB" id="A0A7Z9A5A5"/>